<dbReference type="Proteomes" id="UP000256779">
    <property type="component" value="Unassembled WGS sequence"/>
</dbReference>
<gene>
    <name evidence="2" type="ORF">C7460_112156</name>
</gene>
<evidence type="ECO:0000256" key="1">
    <source>
        <dbReference type="SAM" id="MobiDB-lite"/>
    </source>
</evidence>
<protein>
    <submittedName>
        <fullName evidence="2">Uncharacterized protein</fullName>
    </submittedName>
</protein>
<reference evidence="2 3" key="1">
    <citation type="submission" date="2018-07" db="EMBL/GenBank/DDBJ databases">
        <title>Genomic Encyclopedia of Type Strains, Phase IV (KMG-IV): sequencing the most valuable type-strain genomes for metagenomic binning, comparative biology and taxonomic classification.</title>
        <authorList>
            <person name="Goeker M."/>
        </authorList>
    </citation>
    <scope>NUCLEOTIDE SEQUENCE [LARGE SCALE GENOMIC DNA]</scope>
    <source>
        <strain evidence="2 3">DSM 4134</strain>
    </source>
</reference>
<dbReference type="AlphaFoldDB" id="A0A3D9L1C7"/>
<keyword evidence="3" id="KW-1185">Reference proteome</keyword>
<dbReference type="EMBL" id="QREG01000012">
    <property type="protein sequence ID" value="RED97545.1"/>
    <property type="molecule type" value="Genomic_DNA"/>
</dbReference>
<sequence length="443" mass="50156">MVNALKGSYSGSRTKSYLDDVDFSKATKLYDSANQSTKYTFSMRVKGDYMLRNFILVEPEFGEIQGLVFSHKVDQEWLIGLDTFPGWEQFTGTFTIEDLQGNLISESQISDGTSQFHNTSNGRENRQTCITNYVSTCTDWYVNGSYVDTYCHIETRTTCYSSGGGGGGASGGDLNGNTPQPQPERVVLEFDDSEPMGTAPSTSLSVEDAWEQDICQKTAFKNNDCVQDIWNKMKQNDVGYETLTNFLGDSPKAELCLDIKDIGDDANGNTDPSESGKVIINLNSTKLNRSKLSIARTLLHEMIHAELIGLVIKAGGYDDFQNYAKNYDDEFLAIWDYIEEFGKSGWQHEYMADNYITYISSGLKLLEAFYVSSSFKNAVNNGYYDDVIGEPWSWDNFYKYMAWEGLHKTEQFQTDIIDENLKNKYDQYRLRFEDGNSVNLDCQ</sequence>
<name>A0A3D9L1C7_MARFU</name>
<proteinExistence type="predicted"/>
<evidence type="ECO:0000313" key="2">
    <source>
        <dbReference type="EMBL" id="RED97545.1"/>
    </source>
</evidence>
<evidence type="ECO:0000313" key="3">
    <source>
        <dbReference type="Proteomes" id="UP000256779"/>
    </source>
</evidence>
<accession>A0A3D9L1C7</accession>
<organism evidence="2 3">
    <name type="scientific">Marinoscillum furvescens DSM 4134</name>
    <dbReference type="NCBI Taxonomy" id="1122208"/>
    <lineage>
        <taxon>Bacteria</taxon>
        <taxon>Pseudomonadati</taxon>
        <taxon>Bacteroidota</taxon>
        <taxon>Cytophagia</taxon>
        <taxon>Cytophagales</taxon>
        <taxon>Reichenbachiellaceae</taxon>
        <taxon>Marinoscillum</taxon>
    </lineage>
</organism>
<feature type="region of interest" description="Disordered" evidence="1">
    <location>
        <begin position="162"/>
        <end position="183"/>
    </location>
</feature>
<feature type="compositionally biased region" description="Gly residues" evidence="1">
    <location>
        <begin position="162"/>
        <end position="174"/>
    </location>
</feature>
<comment type="caution">
    <text evidence="2">The sequence shown here is derived from an EMBL/GenBank/DDBJ whole genome shotgun (WGS) entry which is preliminary data.</text>
</comment>